<dbReference type="InterPro" id="IPR023214">
    <property type="entry name" value="HAD_sf"/>
</dbReference>
<sequence length="209" mass="24097">MKNAHDADFLIFDLGNVIIDIDYQLALQHIKNEISTDDHPKVDGFYLTDFHKDYEKGLINSAAFRDEVRAYFHQDWNDEKVDELWNKLLLKIPAERLKLISKLRKKYQVGLLSNTNDIHIQAVHKILKQDHGLDNFDLIFDWVFLSHEMGLAKPSPEIYEKMLLDLGTSADRVIFFDDLEANVAGANAIGIQAVQVTGPQVIFDYFQHV</sequence>
<dbReference type="SUPFAM" id="SSF56784">
    <property type="entry name" value="HAD-like"/>
    <property type="match status" value="1"/>
</dbReference>
<gene>
    <name evidence="1" type="ORF">OM944_01770</name>
</gene>
<dbReference type="RefSeq" id="WP_264809762.1">
    <property type="nucleotide sequence ID" value="NZ_CP110226.1"/>
</dbReference>
<dbReference type="NCBIfam" id="TIGR01509">
    <property type="entry name" value="HAD-SF-IA-v3"/>
    <property type="match status" value="1"/>
</dbReference>
<dbReference type="InterPro" id="IPR006439">
    <property type="entry name" value="HAD-SF_hydro_IA"/>
</dbReference>
<keyword evidence="2" id="KW-1185">Reference proteome</keyword>
<dbReference type="Proteomes" id="UP001163156">
    <property type="component" value="Chromosome"/>
</dbReference>
<reference evidence="1" key="1">
    <citation type="submission" date="2022-10" db="EMBL/GenBank/DDBJ databases">
        <title>Algoriphagus sp. a novel bacteria isolate from halophytes salicornia europaea.</title>
        <authorList>
            <person name="Peng Y."/>
            <person name="Jiang L."/>
            <person name="Lee J."/>
        </authorList>
    </citation>
    <scope>NUCLEOTIDE SEQUENCE</scope>
    <source>
        <strain evidence="1">TR-M5</strain>
    </source>
</reference>
<evidence type="ECO:0000313" key="2">
    <source>
        <dbReference type="Proteomes" id="UP001163156"/>
    </source>
</evidence>
<name>A0ABY6MHX7_9BACT</name>
<accession>A0ABY6MHX7</accession>
<dbReference type="EMBL" id="CP110226">
    <property type="protein sequence ID" value="UZD23223.1"/>
    <property type="molecule type" value="Genomic_DNA"/>
</dbReference>
<dbReference type="InterPro" id="IPR023198">
    <property type="entry name" value="PGP-like_dom2"/>
</dbReference>
<evidence type="ECO:0000313" key="1">
    <source>
        <dbReference type="EMBL" id="UZD23223.1"/>
    </source>
</evidence>
<dbReference type="PRINTS" id="PR00413">
    <property type="entry name" value="HADHALOGNASE"/>
</dbReference>
<dbReference type="Gene3D" id="3.40.50.1000">
    <property type="entry name" value="HAD superfamily/HAD-like"/>
    <property type="match status" value="1"/>
</dbReference>
<dbReference type="InterPro" id="IPR036412">
    <property type="entry name" value="HAD-like_sf"/>
</dbReference>
<dbReference type="SFLD" id="SFLDG01129">
    <property type="entry name" value="C1.5:_HAD__Beta-PGM__Phosphata"/>
    <property type="match status" value="1"/>
</dbReference>
<dbReference type="SFLD" id="SFLDS00003">
    <property type="entry name" value="Haloacid_Dehalogenase"/>
    <property type="match status" value="1"/>
</dbReference>
<dbReference type="Gene3D" id="1.10.150.240">
    <property type="entry name" value="Putative phosphatase, domain 2"/>
    <property type="match status" value="1"/>
</dbReference>
<dbReference type="PANTHER" id="PTHR43611:SF3">
    <property type="entry name" value="FLAVIN MONONUCLEOTIDE HYDROLASE 1, CHLOROPLATIC"/>
    <property type="match status" value="1"/>
</dbReference>
<dbReference type="PANTHER" id="PTHR43611">
    <property type="entry name" value="ALPHA-D-GLUCOSE 1-PHOSPHATE PHOSPHATASE"/>
    <property type="match status" value="1"/>
</dbReference>
<protein>
    <submittedName>
        <fullName evidence="1">HAD family phosphatase</fullName>
    </submittedName>
</protein>
<dbReference type="CDD" id="cd02603">
    <property type="entry name" value="HAD_sEH-N_like"/>
    <property type="match status" value="1"/>
</dbReference>
<organism evidence="1 2">
    <name type="scientific">Algoriphagus halophytocola</name>
    <dbReference type="NCBI Taxonomy" id="2991499"/>
    <lineage>
        <taxon>Bacteria</taxon>
        <taxon>Pseudomonadati</taxon>
        <taxon>Bacteroidota</taxon>
        <taxon>Cytophagia</taxon>
        <taxon>Cytophagales</taxon>
        <taxon>Cyclobacteriaceae</taxon>
        <taxon>Algoriphagus</taxon>
    </lineage>
</organism>
<dbReference type="Pfam" id="PF00702">
    <property type="entry name" value="Hydrolase"/>
    <property type="match status" value="1"/>
</dbReference>
<proteinExistence type="predicted"/>